<dbReference type="EMBL" id="WSFO01000001">
    <property type="protein sequence ID" value="KAE9632541.1"/>
    <property type="molecule type" value="Genomic_DNA"/>
</dbReference>
<proteinExistence type="predicted"/>
<dbReference type="GO" id="GO:0016740">
    <property type="term" value="F:transferase activity"/>
    <property type="evidence" value="ECO:0007669"/>
    <property type="project" value="UniProtKB-KW"/>
</dbReference>
<gene>
    <name evidence="2" type="ORF">GP644_01835</name>
</gene>
<reference evidence="2 3" key="1">
    <citation type="submission" date="2019-12" db="EMBL/GenBank/DDBJ databases">
        <authorList>
            <person name="Zhang Y.-J."/>
        </authorList>
    </citation>
    <scope>NUCLEOTIDE SEQUENCE [LARGE SCALE GENOMIC DNA]</scope>
    <source>
        <strain evidence="2 3">H18S-6</strain>
    </source>
</reference>
<keyword evidence="2" id="KW-0315">Glutamine amidotransferase</keyword>
<dbReference type="AlphaFoldDB" id="A0A6A4RNH3"/>
<dbReference type="InterPro" id="IPR029062">
    <property type="entry name" value="Class_I_gatase-like"/>
</dbReference>
<organism evidence="2 3">
    <name type="scientific">Parasedimentitalea maritima</name>
    <dbReference type="NCBI Taxonomy" id="2578117"/>
    <lineage>
        <taxon>Bacteria</taxon>
        <taxon>Pseudomonadati</taxon>
        <taxon>Pseudomonadota</taxon>
        <taxon>Alphaproteobacteria</taxon>
        <taxon>Rhodobacterales</taxon>
        <taxon>Paracoccaceae</taxon>
        <taxon>Parasedimentitalea</taxon>
    </lineage>
</organism>
<dbReference type="Proteomes" id="UP000441586">
    <property type="component" value="Unassembled WGS sequence"/>
</dbReference>
<dbReference type="SUPFAM" id="SSF52317">
    <property type="entry name" value="Class I glutamine amidotransferase-like"/>
    <property type="match status" value="1"/>
</dbReference>
<dbReference type="InterPro" id="IPR052158">
    <property type="entry name" value="INH-QAR"/>
</dbReference>
<evidence type="ECO:0000259" key="1">
    <source>
        <dbReference type="Pfam" id="PF01965"/>
    </source>
</evidence>
<keyword evidence="2" id="KW-0808">Transferase</keyword>
<dbReference type="InterPro" id="IPR002818">
    <property type="entry name" value="DJ-1/PfpI"/>
</dbReference>
<sequence>MTKIAVVLTSGFADWEYALIAGIGGPFYGLEIQYFSPEVGQISSQGGLVTMISQGMKQLLEWQPAVVVVVGGTIWESAGAPDISAYLRDRHAQGATVAGICGGTLALARAGLLNAVEHTSNNAEFLAQHAEGYAGSSLFRGGATAVSMGRVISAAGTAPVSFTAAVFEAAGVAQETVHQFKGMMAAEHVEAFSGA</sequence>
<dbReference type="Gene3D" id="3.40.50.880">
    <property type="match status" value="1"/>
</dbReference>
<name>A0A6A4RNH3_9RHOB</name>
<accession>A0A6A4RNH3</accession>
<dbReference type="GO" id="GO:0006355">
    <property type="term" value="P:regulation of DNA-templated transcription"/>
    <property type="evidence" value="ECO:0007669"/>
    <property type="project" value="TreeGrafter"/>
</dbReference>
<protein>
    <submittedName>
        <fullName evidence="2">Glutamine amidotransferase</fullName>
    </submittedName>
</protein>
<comment type="caution">
    <text evidence="2">The sequence shown here is derived from an EMBL/GenBank/DDBJ whole genome shotgun (WGS) entry which is preliminary data.</text>
</comment>
<feature type="domain" description="DJ-1/PfpI" evidence="1">
    <location>
        <begin position="3"/>
        <end position="168"/>
    </location>
</feature>
<evidence type="ECO:0000313" key="3">
    <source>
        <dbReference type="Proteomes" id="UP000441586"/>
    </source>
</evidence>
<dbReference type="PANTHER" id="PTHR43130:SF3">
    <property type="entry name" value="HTH-TYPE TRANSCRIPTIONAL REGULATOR RV1931C"/>
    <property type="match status" value="1"/>
</dbReference>
<dbReference type="RefSeq" id="WP_158976594.1">
    <property type="nucleotide sequence ID" value="NZ_WSFO01000001.1"/>
</dbReference>
<dbReference type="PANTHER" id="PTHR43130">
    <property type="entry name" value="ARAC-FAMILY TRANSCRIPTIONAL REGULATOR"/>
    <property type="match status" value="1"/>
</dbReference>
<evidence type="ECO:0000313" key="2">
    <source>
        <dbReference type="EMBL" id="KAE9632541.1"/>
    </source>
</evidence>
<dbReference type="Pfam" id="PF01965">
    <property type="entry name" value="DJ-1_PfpI"/>
    <property type="match status" value="1"/>
</dbReference>